<evidence type="ECO:0000256" key="17">
    <source>
        <dbReference type="SAM" id="Coils"/>
    </source>
</evidence>
<evidence type="ECO:0000256" key="10">
    <source>
        <dbReference type="ARBA" id="ARBA00022741"/>
    </source>
</evidence>
<reference evidence="21" key="1">
    <citation type="submission" date="2018-12" db="EMBL/GenBank/DDBJ databases">
        <authorList>
            <person name="Will S."/>
            <person name="Neumann-Schaal M."/>
            <person name="Henke P."/>
        </authorList>
    </citation>
    <scope>NUCLEOTIDE SEQUENCE</scope>
    <source>
        <strain evidence="21">PCC 7102</strain>
    </source>
</reference>
<feature type="domain" description="Polysaccharide chain length determinant N-terminal" evidence="19">
    <location>
        <begin position="39"/>
        <end position="133"/>
    </location>
</feature>
<dbReference type="PANTHER" id="PTHR32309:SF13">
    <property type="entry name" value="FERRIC ENTEROBACTIN TRANSPORT PROTEIN FEPE"/>
    <property type="match status" value="1"/>
</dbReference>
<evidence type="ECO:0000256" key="8">
    <source>
        <dbReference type="ARBA" id="ARBA00022679"/>
    </source>
</evidence>
<dbReference type="NCBIfam" id="TIGR01007">
    <property type="entry name" value="eps_fam"/>
    <property type="match status" value="1"/>
</dbReference>
<dbReference type="InterPro" id="IPR003856">
    <property type="entry name" value="LPS_length_determ_N"/>
</dbReference>
<evidence type="ECO:0000259" key="20">
    <source>
        <dbReference type="Pfam" id="PF13614"/>
    </source>
</evidence>
<dbReference type="Proteomes" id="UP000271624">
    <property type="component" value="Unassembled WGS sequence"/>
</dbReference>
<dbReference type="Pfam" id="PF13614">
    <property type="entry name" value="AAA_31"/>
    <property type="match status" value="1"/>
</dbReference>
<dbReference type="InterPro" id="IPR027417">
    <property type="entry name" value="P-loop_NTPase"/>
</dbReference>
<dbReference type="AlphaFoldDB" id="A0A433VM77"/>
<comment type="similarity">
    <text evidence="4">Belongs to the etk/wzc family.</text>
</comment>
<dbReference type="GO" id="GO:0004715">
    <property type="term" value="F:non-membrane spanning protein tyrosine kinase activity"/>
    <property type="evidence" value="ECO:0007669"/>
    <property type="project" value="UniProtKB-EC"/>
</dbReference>
<protein>
    <recommendedName>
        <fullName evidence="5">non-specific protein-tyrosine kinase</fullName>
        <ecNumber evidence="5">2.7.10.2</ecNumber>
    </recommendedName>
</protein>
<dbReference type="RefSeq" id="WP_127081025.1">
    <property type="nucleotide sequence ID" value="NZ_RSCL01000005.1"/>
</dbReference>
<dbReference type="Pfam" id="PF02706">
    <property type="entry name" value="Wzz"/>
    <property type="match status" value="1"/>
</dbReference>
<dbReference type="PANTHER" id="PTHR32309">
    <property type="entry name" value="TYROSINE-PROTEIN KINASE"/>
    <property type="match status" value="1"/>
</dbReference>
<name>A0A433VM77_9CYAN</name>
<evidence type="ECO:0000256" key="11">
    <source>
        <dbReference type="ARBA" id="ARBA00022777"/>
    </source>
</evidence>
<dbReference type="InterPro" id="IPR025669">
    <property type="entry name" value="AAA_dom"/>
</dbReference>
<evidence type="ECO:0000256" key="13">
    <source>
        <dbReference type="ARBA" id="ARBA00022989"/>
    </source>
</evidence>
<evidence type="ECO:0000256" key="1">
    <source>
        <dbReference type="ARBA" id="ARBA00004429"/>
    </source>
</evidence>
<evidence type="ECO:0000256" key="3">
    <source>
        <dbReference type="ARBA" id="ARBA00007316"/>
    </source>
</evidence>
<evidence type="ECO:0000256" key="2">
    <source>
        <dbReference type="ARBA" id="ARBA00006683"/>
    </source>
</evidence>
<keyword evidence="17" id="KW-0175">Coiled coil</keyword>
<keyword evidence="22" id="KW-1185">Reference proteome</keyword>
<dbReference type="InterPro" id="IPR005702">
    <property type="entry name" value="Wzc-like_C"/>
</dbReference>
<keyword evidence="12" id="KW-0067">ATP-binding</keyword>
<evidence type="ECO:0000256" key="15">
    <source>
        <dbReference type="ARBA" id="ARBA00023137"/>
    </source>
</evidence>
<proteinExistence type="inferred from homology"/>
<evidence type="ECO:0000256" key="6">
    <source>
        <dbReference type="ARBA" id="ARBA00022475"/>
    </source>
</evidence>
<evidence type="ECO:0000313" key="21">
    <source>
        <dbReference type="EMBL" id="RUT07191.1"/>
    </source>
</evidence>
<keyword evidence="14 18" id="KW-0472">Membrane</keyword>
<evidence type="ECO:0000256" key="5">
    <source>
        <dbReference type="ARBA" id="ARBA00011903"/>
    </source>
</evidence>
<gene>
    <name evidence="21" type="ORF">DSM106972_024520</name>
</gene>
<dbReference type="GO" id="GO:0005886">
    <property type="term" value="C:plasma membrane"/>
    <property type="evidence" value="ECO:0007669"/>
    <property type="project" value="UniProtKB-SubCell"/>
</dbReference>
<keyword evidence="10" id="KW-0547">Nucleotide-binding</keyword>
<comment type="similarity">
    <text evidence="3">Belongs to the CpsD/CapB family.</text>
</comment>
<comment type="subcellular location">
    <subcellularLocation>
        <location evidence="1">Cell inner membrane</location>
        <topology evidence="1">Multi-pass membrane protein</topology>
    </subcellularLocation>
</comment>
<comment type="caution">
    <text evidence="21">The sequence shown here is derived from an EMBL/GenBank/DDBJ whole genome shotgun (WGS) entry which is preliminary data.</text>
</comment>
<accession>A0A433VM77</accession>
<evidence type="ECO:0000256" key="4">
    <source>
        <dbReference type="ARBA" id="ARBA00008883"/>
    </source>
</evidence>
<dbReference type="CDD" id="cd05387">
    <property type="entry name" value="BY-kinase"/>
    <property type="match status" value="1"/>
</dbReference>
<comment type="similarity">
    <text evidence="2">Belongs to the CpsC/CapA family.</text>
</comment>
<keyword evidence="13 18" id="KW-1133">Transmembrane helix</keyword>
<sequence length="685" mass="76435">MMSNSSKLSISNMDENLAIQSQPIVTQALVLPEGQESVLSLRDYFGILKRRGLMITGVTTVLIAGVAGMTMRQKPEYEGNFRLLVEPPVNNENALSNLTPTENKNTVQPQLDYETQIQILKSPKLIKEVVSQLQVSHPEIDYDTLTQSLTVTRLGETKIIETRYKSKNSEEVKQVLDKLASTYLKYSREQRQTRLRQGVQFVEQQLKPLQSRVAQLQKAQQIFRQKYSFYDPNTQTAEISARVKNLSEQRLVIDQKLAEARSNFASLKGEQGQLAILKDAPVYQQQLIELRQLDAKIAAESARFVDDSPTILTLKERRQNLLPLLQQEAKRFLSIIYASAATQVKTLESQSQELAASEQQLLKKQDELPALTRQYNELQRQLQAATDSLNRFQATRETLQIQGAQTELRWELVQPPTKPIDTVSPNIPRNLILGFVASSLLGVGAGLLLEKLDERYHSVNSVKDKVPLPLLATIPTESRVKKLREPEESGRFVEALRVLHTNIQLIGNESSIRSLVVSSSIAGEGKSTVAFHLAQIATSMGLRVLLVDADLRNSKIHSLCDIDNEQGLTDLISTKMPIKEAIQKLPYGGQLSVISSGSQVSDPANLLSSTAMKCLMAELHKSFDLVIYDTPQMEGLADTSLLTPHVDGVLLVTRIHKTERPSLMKTLDNLRIGRVNVLGLVVNGI</sequence>
<keyword evidence="15" id="KW-0829">Tyrosine-protein kinase</keyword>
<evidence type="ECO:0000256" key="16">
    <source>
        <dbReference type="ARBA" id="ARBA00051245"/>
    </source>
</evidence>
<dbReference type="SUPFAM" id="SSF52540">
    <property type="entry name" value="P-loop containing nucleoside triphosphate hydrolases"/>
    <property type="match status" value="1"/>
</dbReference>
<evidence type="ECO:0000256" key="9">
    <source>
        <dbReference type="ARBA" id="ARBA00022692"/>
    </source>
</evidence>
<dbReference type="EC" id="2.7.10.2" evidence="5"/>
<feature type="domain" description="AAA" evidence="20">
    <location>
        <begin position="518"/>
        <end position="643"/>
    </location>
</feature>
<evidence type="ECO:0000256" key="18">
    <source>
        <dbReference type="SAM" id="Phobius"/>
    </source>
</evidence>
<evidence type="ECO:0000256" key="12">
    <source>
        <dbReference type="ARBA" id="ARBA00022840"/>
    </source>
</evidence>
<dbReference type="GO" id="GO:0005524">
    <property type="term" value="F:ATP binding"/>
    <property type="evidence" value="ECO:0007669"/>
    <property type="project" value="UniProtKB-KW"/>
</dbReference>
<keyword evidence="8" id="KW-0808">Transferase</keyword>
<feature type="coiled-coil region" evidence="17">
    <location>
        <begin position="347"/>
        <end position="402"/>
    </location>
</feature>
<evidence type="ECO:0000313" key="22">
    <source>
        <dbReference type="Proteomes" id="UP000271624"/>
    </source>
</evidence>
<organism evidence="21 22">
    <name type="scientific">Dulcicalothrix desertica PCC 7102</name>
    <dbReference type="NCBI Taxonomy" id="232991"/>
    <lineage>
        <taxon>Bacteria</taxon>
        <taxon>Bacillati</taxon>
        <taxon>Cyanobacteriota</taxon>
        <taxon>Cyanophyceae</taxon>
        <taxon>Nostocales</taxon>
        <taxon>Calotrichaceae</taxon>
        <taxon>Dulcicalothrix</taxon>
    </lineage>
</organism>
<evidence type="ECO:0000259" key="19">
    <source>
        <dbReference type="Pfam" id="PF02706"/>
    </source>
</evidence>
<dbReference type="InterPro" id="IPR050445">
    <property type="entry name" value="Bact_polysacc_biosynth/exp"/>
</dbReference>
<dbReference type="EMBL" id="RSCL01000005">
    <property type="protein sequence ID" value="RUT07191.1"/>
    <property type="molecule type" value="Genomic_DNA"/>
</dbReference>
<dbReference type="OrthoDB" id="580971at2"/>
<keyword evidence="6" id="KW-1003">Cell membrane</keyword>
<evidence type="ECO:0000256" key="7">
    <source>
        <dbReference type="ARBA" id="ARBA00022519"/>
    </source>
</evidence>
<keyword evidence="11" id="KW-0418">Kinase</keyword>
<dbReference type="Gene3D" id="3.40.50.300">
    <property type="entry name" value="P-loop containing nucleotide triphosphate hydrolases"/>
    <property type="match status" value="1"/>
</dbReference>
<reference evidence="21" key="2">
    <citation type="journal article" date="2019" name="Genome Biol. Evol.">
        <title>Day and night: Metabolic profiles and evolutionary relationships of six axenic non-marine cyanobacteria.</title>
        <authorList>
            <person name="Will S.E."/>
            <person name="Henke P."/>
            <person name="Boedeker C."/>
            <person name="Huang S."/>
            <person name="Brinkmann H."/>
            <person name="Rohde M."/>
            <person name="Jarek M."/>
            <person name="Friedl T."/>
            <person name="Seufert S."/>
            <person name="Schumacher M."/>
            <person name="Overmann J."/>
            <person name="Neumann-Schaal M."/>
            <person name="Petersen J."/>
        </authorList>
    </citation>
    <scope>NUCLEOTIDE SEQUENCE [LARGE SCALE GENOMIC DNA]</scope>
    <source>
        <strain evidence="21">PCC 7102</strain>
    </source>
</reference>
<evidence type="ECO:0000256" key="14">
    <source>
        <dbReference type="ARBA" id="ARBA00023136"/>
    </source>
</evidence>
<keyword evidence="7" id="KW-0997">Cell inner membrane</keyword>
<feature type="transmembrane region" description="Helical" evidence="18">
    <location>
        <begin position="52"/>
        <end position="71"/>
    </location>
</feature>
<keyword evidence="9 18" id="KW-0812">Transmembrane</keyword>
<comment type="catalytic activity">
    <reaction evidence="16">
        <text>L-tyrosyl-[protein] + ATP = O-phospho-L-tyrosyl-[protein] + ADP + H(+)</text>
        <dbReference type="Rhea" id="RHEA:10596"/>
        <dbReference type="Rhea" id="RHEA-COMP:10136"/>
        <dbReference type="Rhea" id="RHEA-COMP:20101"/>
        <dbReference type="ChEBI" id="CHEBI:15378"/>
        <dbReference type="ChEBI" id="CHEBI:30616"/>
        <dbReference type="ChEBI" id="CHEBI:46858"/>
        <dbReference type="ChEBI" id="CHEBI:61978"/>
        <dbReference type="ChEBI" id="CHEBI:456216"/>
        <dbReference type="EC" id="2.7.10.2"/>
    </reaction>
</comment>